<comment type="similarity">
    <text evidence="1">Belongs to the GerABKA family.</text>
</comment>
<dbReference type="InterPro" id="IPR050768">
    <property type="entry name" value="UPF0353/GerABKA_families"/>
</dbReference>
<keyword evidence="2 4" id="KW-0472">Membrane</keyword>
<evidence type="ECO:0000256" key="4">
    <source>
        <dbReference type="SAM" id="Phobius"/>
    </source>
</evidence>
<gene>
    <name evidence="5" type="primary">gerKA</name>
    <name evidence="5" type="ORF">GCM10010918_48620</name>
</gene>
<evidence type="ECO:0000256" key="3">
    <source>
        <dbReference type="SAM" id="MobiDB-lite"/>
    </source>
</evidence>
<dbReference type="InterPro" id="IPR004995">
    <property type="entry name" value="Spore_Ger"/>
</dbReference>
<feature type="transmembrane region" description="Helical" evidence="4">
    <location>
        <begin position="414"/>
        <end position="434"/>
    </location>
</feature>
<dbReference type="RefSeq" id="WP_188892290.1">
    <property type="nucleotide sequence ID" value="NZ_BMHY01000014.1"/>
</dbReference>
<evidence type="ECO:0000256" key="2">
    <source>
        <dbReference type="ARBA" id="ARBA00023136"/>
    </source>
</evidence>
<feature type="transmembrane region" description="Helical" evidence="4">
    <location>
        <begin position="391"/>
        <end position="408"/>
    </location>
</feature>
<sequence length="537" mass="60392">MFSDYMLSRGRKKTKKQEDREKELQQNQLGEYEQEPLLPVLADNIKLLQSEMGNSNDIVVRELALEGEGGFIKVAIIYVQGLVDEFRMNESIIQPMQSVPFQAGPDDPSRVQDELKNKIVAAGRVEEAKDWKKLFEGLFLGNALILLDGCNTALASSCVGGERRAVEEPKTETAIRGPREGFVEALRVNTALIRRKIRSPKLWMEQKTIGRETQTPVCIMYMKGLASEDTLQDLRDRLDAIDIDGILESSYIEELIADQKWTPFPTILNNERPDVIASNLLEGRIAILVDGTPFVLIVPTELNMFFQAAEDYYQRFDVATFLRLLRFFSYVLALVMPSVYVAVVGYHQEMIPTPLLLKLVAQREGVPFPVYLEAFIMELVFEILREAVVRMPTIVGNAISIVGGMVIGQSVVEAGIVSPPVVIVVAFTAITSFVSPTYNLGIAARLLRFLLLIAASTLGFYGISIVLLLLLLHLSNLRSLGMPYMKPFSPMFRKDWKDTLLRAPMWMMRERPQAIAVDNLVRADMDTKELEGQEPVQ</sequence>
<name>A0A917HP73_9BACL</name>
<feature type="transmembrane region" description="Helical" evidence="4">
    <location>
        <begin position="324"/>
        <end position="346"/>
    </location>
</feature>
<comment type="caution">
    <text evidence="5">The sequence shown here is derived from an EMBL/GenBank/DDBJ whole genome shotgun (WGS) entry which is preliminary data.</text>
</comment>
<organism evidence="5 6">
    <name type="scientific">Paenibacillus radicis</name>
    <name type="common">ex Gao et al. 2016</name>
    <dbReference type="NCBI Taxonomy" id="1737354"/>
    <lineage>
        <taxon>Bacteria</taxon>
        <taxon>Bacillati</taxon>
        <taxon>Bacillota</taxon>
        <taxon>Bacilli</taxon>
        <taxon>Bacillales</taxon>
        <taxon>Paenibacillaceae</taxon>
        <taxon>Paenibacillus</taxon>
    </lineage>
</organism>
<protein>
    <submittedName>
        <fullName evidence="5">Spore germination protein KA</fullName>
    </submittedName>
</protein>
<evidence type="ECO:0000256" key="1">
    <source>
        <dbReference type="ARBA" id="ARBA00005278"/>
    </source>
</evidence>
<dbReference type="GO" id="GO:0016020">
    <property type="term" value="C:membrane"/>
    <property type="evidence" value="ECO:0007669"/>
    <property type="project" value="InterPro"/>
</dbReference>
<evidence type="ECO:0000313" key="6">
    <source>
        <dbReference type="Proteomes" id="UP000600247"/>
    </source>
</evidence>
<feature type="transmembrane region" description="Helical" evidence="4">
    <location>
        <begin position="446"/>
        <end position="472"/>
    </location>
</feature>
<keyword evidence="4" id="KW-1133">Transmembrane helix</keyword>
<dbReference type="Proteomes" id="UP000600247">
    <property type="component" value="Unassembled WGS sequence"/>
</dbReference>
<dbReference type="PANTHER" id="PTHR22550:SF5">
    <property type="entry name" value="LEUCINE ZIPPER PROTEIN 4"/>
    <property type="match status" value="1"/>
</dbReference>
<keyword evidence="4" id="KW-0812">Transmembrane</keyword>
<dbReference type="PIRSF" id="PIRSF005690">
    <property type="entry name" value="GerBA"/>
    <property type="match status" value="1"/>
</dbReference>
<accession>A0A917HP73</accession>
<dbReference type="AlphaFoldDB" id="A0A917HP73"/>
<keyword evidence="6" id="KW-1185">Reference proteome</keyword>
<proteinExistence type="inferred from homology"/>
<evidence type="ECO:0000313" key="5">
    <source>
        <dbReference type="EMBL" id="GGG84969.1"/>
    </source>
</evidence>
<dbReference type="PANTHER" id="PTHR22550">
    <property type="entry name" value="SPORE GERMINATION PROTEIN"/>
    <property type="match status" value="1"/>
</dbReference>
<dbReference type="Pfam" id="PF03323">
    <property type="entry name" value="GerA"/>
    <property type="match status" value="1"/>
</dbReference>
<dbReference type="EMBL" id="BMHY01000014">
    <property type="protein sequence ID" value="GGG84969.1"/>
    <property type="molecule type" value="Genomic_DNA"/>
</dbReference>
<reference evidence="5 6" key="1">
    <citation type="journal article" date="2014" name="Int. J. Syst. Evol. Microbiol.">
        <title>Complete genome sequence of Corynebacterium casei LMG S-19264T (=DSM 44701T), isolated from a smear-ripened cheese.</title>
        <authorList>
            <consortium name="US DOE Joint Genome Institute (JGI-PGF)"/>
            <person name="Walter F."/>
            <person name="Albersmeier A."/>
            <person name="Kalinowski J."/>
            <person name="Ruckert C."/>
        </authorList>
    </citation>
    <scope>NUCLEOTIDE SEQUENCE [LARGE SCALE GENOMIC DNA]</scope>
    <source>
        <strain evidence="5 6">CGMCC 1.15286</strain>
    </source>
</reference>
<feature type="region of interest" description="Disordered" evidence="3">
    <location>
        <begin position="1"/>
        <end position="29"/>
    </location>
</feature>
<dbReference type="GO" id="GO:0009847">
    <property type="term" value="P:spore germination"/>
    <property type="evidence" value="ECO:0007669"/>
    <property type="project" value="InterPro"/>
</dbReference>